<feature type="non-terminal residue" evidence="1">
    <location>
        <position position="39"/>
    </location>
</feature>
<comment type="caution">
    <text evidence="1">The sequence shown here is derived from an EMBL/GenBank/DDBJ whole genome shotgun (WGS) entry which is preliminary data.</text>
</comment>
<dbReference type="EMBL" id="BART01024888">
    <property type="protein sequence ID" value="GAG94128.1"/>
    <property type="molecule type" value="Genomic_DNA"/>
</dbReference>
<protein>
    <submittedName>
        <fullName evidence="1">Uncharacterized protein</fullName>
    </submittedName>
</protein>
<evidence type="ECO:0000313" key="1">
    <source>
        <dbReference type="EMBL" id="GAG94128.1"/>
    </source>
</evidence>
<accession>X1CCY0</accession>
<proteinExistence type="predicted"/>
<sequence>MATGTVTEQTHKMIKKVTFDWTGTSGGLASDTTTNYYDG</sequence>
<name>X1CCY0_9ZZZZ</name>
<reference evidence="1" key="1">
    <citation type="journal article" date="2014" name="Front. Microbiol.">
        <title>High frequency of phylogenetically diverse reductive dehalogenase-homologous genes in deep subseafloor sedimentary metagenomes.</title>
        <authorList>
            <person name="Kawai M."/>
            <person name="Futagami T."/>
            <person name="Toyoda A."/>
            <person name="Takaki Y."/>
            <person name="Nishi S."/>
            <person name="Hori S."/>
            <person name="Arai W."/>
            <person name="Tsubouchi T."/>
            <person name="Morono Y."/>
            <person name="Uchiyama I."/>
            <person name="Ito T."/>
            <person name="Fujiyama A."/>
            <person name="Inagaki F."/>
            <person name="Takami H."/>
        </authorList>
    </citation>
    <scope>NUCLEOTIDE SEQUENCE</scope>
    <source>
        <strain evidence="1">Expedition CK06-06</strain>
    </source>
</reference>
<organism evidence="1">
    <name type="scientific">marine sediment metagenome</name>
    <dbReference type="NCBI Taxonomy" id="412755"/>
    <lineage>
        <taxon>unclassified sequences</taxon>
        <taxon>metagenomes</taxon>
        <taxon>ecological metagenomes</taxon>
    </lineage>
</organism>
<dbReference type="AlphaFoldDB" id="X1CCY0"/>
<gene>
    <name evidence="1" type="ORF">S01H4_44807</name>
</gene>